<name>A0A418Q048_9SPHN</name>
<dbReference type="OrthoDB" id="9810066at2"/>
<dbReference type="Proteomes" id="UP000285023">
    <property type="component" value="Unassembled WGS sequence"/>
</dbReference>
<dbReference type="Pfam" id="PF00156">
    <property type="entry name" value="Pribosyltran"/>
    <property type="match status" value="1"/>
</dbReference>
<dbReference type="InterPro" id="IPR000836">
    <property type="entry name" value="PRTase_dom"/>
</dbReference>
<dbReference type="Gene3D" id="3.40.50.2020">
    <property type="match status" value="1"/>
</dbReference>
<feature type="domain" description="Phosphoribosyltransferase" evidence="1">
    <location>
        <begin position="26"/>
        <end position="187"/>
    </location>
</feature>
<protein>
    <submittedName>
        <fullName evidence="2">Phosphoribosyltransferase</fullName>
    </submittedName>
</protein>
<dbReference type="Gene3D" id="3.30.1310.20">
    <property type="entry name" value="PRTase-like"/>
    <property type="match status" value="1"/>
</dbReference>
<evidence type="ECO:0000259" key="1">
    <source>
        <dbReference type="Pfam" id="PF00156"/>
    </source>
</evidence>
<proteinExistence type="predicted"/>
<dbReference type="SUPFAM" id="SSF53271">
    <property type="entry name" value="PRTase-like"/>
    <property type="match status" value="1"/>
</dbReference>
<dbReference type="GO" id="GO:0016757">
    <property type="term" value="F:glycosyltransferase activity"/>
    <property type="evidence" value="ECO:0007669"/>
    <property type="project" value="UniProtKB-KW"/>
</dbReference>
<dbReference type="AlphaFoldDB" id="A0A418Q048"/>
<dbReference type="CDD" id="cd06223">
    <property type="entry name" value="PRTases_typeI"/>
    <property type="match status" value="1"/>
</dbReference>
<reference evidence="2 3" key="1">
    <citation type="submission" date="2018-09" db="EMBL/GenBank/DDBJ databases">
        <title>Sphingomonas sp. DAC4.</title>
        <authorList>
            <person name="Seo T."/>
        </authorList>
    </citation>
    <scope>NUCLEOTIDE SEQUENCE [LARGE SCALE GENOMIC DNA]</scope>
    <source>
        <strain evidence="2 3">DAC4</strain>
    </source>
</reference>
<evidence type="ECO:0000313" key="2">
    <source>
        <dbReference type="EMBL" id="RIX29233.1"/>
    </source>
</evidence>
<keyword evidence="2" id="KW-0328">Glycosyltransferase</keyword>
<organism evidence="2 3">
    <name type="scientific">Sphingomonas edaphi</name>
    <dbReference type="NCBI Taxonomy" id="2315689"/>
    <lineage>
        <taxon>Bacteria</taxon>
        <taxon>Pseudomonadati</taxon>
        <taxon>Pseudomonadota</taxon>
        <taxon>Alphaproteobacteria</taxon>
        <taxon>Sphingomonadales</taxon>
        <taxon>Sphingomonadaceae</taxon>
        <taxon>Sphingomonas</taxon>
    </lineage>
</organism>
<evidence type="ECO:0000313" key="3">
    <source>
        <dbReference type="Proteomes" id="UP000285023"/>
    </source>
</evidence>
<dbReference type="RefSeq" id="WP_119533121.1">
    <property type="nucleotide sequence ID" value="NZ_QXTF01000002.1"/>
</dbReference>
<accession>A0A418Q048</accession>
<keyword evidence="3" id="KW-1185">Reference proteome</keyword>
<comment type="caution">
    <text evidence="2">The sequence shown here is derived from an EMBL/GenBank/DDBJ whole genome shotgun (WGS) entry which is preliminary data.</text>
</comment>
<dbReference type="EMBL" id="QXTF01000002">
    <property type="protein sequence ID" value="RIX29233.1"/>
    <property type="molecule type" value="Genomic_DNA"/>
</dbReference>
<keyword evidence="2" id="KW-0808">Transferase</keyword>
<sequence length="238" mass="25771">MRRRRLRRRRWSDVANGSLPFEDRRAAGRALASALTEFGDSRPLVLALPRGGVPVGYEVANAIGGDLDVLLVRKLGAPGHEELGIGAIVDGDPPQVILNQQVLAQVVLPSGYIHNESKRQLVELERRRSAYLGARAHVPVKGRTVIVVDDGIATGGTMRAALRGVRQKQPARLVLAVPVAPRDSIEALAGECDDIVCLHTPQPFYAVGAHYRDFTQTTDEEVRELLAIATGLEPSAMI</sequence>
<dbReference type="InterPro" id="IPR029057">
    <property type="entry name" value="PRTase-like"/>
</dbReference>
<gene>
    <name evidence="2" type="ORF">D3M59_07960</name>
</gene>